<evidence type="ECO:0000256" key="4">
    <source>
        <dbReference type="ARBA" id="ARBA00022475"/>
    </source>
</evidence>
<feature type="transmembrane region" description="Helical" evidence="8">
    <location>
        <begin position="239"/>
        <end position="260"/>
    </location>
</feature>
<keyword evidence="3" id="KW-0813">Transport</keyword>
<comment type="subcellular location">
    <subcellularLocation>
        <location evidence="1">Cell membrane</location>
        <topology evidence="1">Multi-pass membrane protein</topology>
    </subcellularLocation>
</comment>
<keyword evidence="6 8" id="KW-1133">Transmembrane helix</keyword>
<keyword evidence="5 8" id="KW-0812">Transmembrane</keyword>
<feature type="transmembrane region" description="Helical" evidence="8">
    <location>
        <begin position="266"/>
        <end position="287"/>
    </location>
</feature>
<comment type="caution">
    <text evidence="9">The sequence shown here is derived from an EMBL/GenBank/DDBJ whole genome shotgun (WGS) entry which is preliminary data.</text>
</comment>
<dbReference type="AlphaFoldDB" id="A0A9D2D3V4"/>
<feature type="transmembrane region" description="Helical" evidence="8">
    <location>
        <begin position="294"/>
        <end position="315"/>
    </location>
</feature>
<evidence type="ECO:0000256" key="2">
    <source>
        <dbReference type="ARBA" id="ARBA00009773"/>
    </source>
</evidence>
<sequence>LTAVIFNIDSVAGVVLKIGGLFSSFFIGVALAFILNVPMKFVEKRLLFKVNRRKIKRACSILLTLAFCAVVIMIVMFAVIPEIIKTVESIINNLPSIGRQIEDLMDTLGNYSQRFEEAVGSSQLNPTQILDEVATYVQGHMSNLSSSVISFVADTVGTIVGLVIGFVFSIYILASKEKLVCQFRMILFAYLKKERAQKIWNIVLLANHTFQRFISGQCLEACILGCMFFVTMSIFRMPYAVLISVVIGVLALIPIFGAFIGCAVGFLLIVFLNPLQAVWFLVIFIVLQQIEGHCIYPFVIGTSVGLPSIWVLLAVVVGGKLFGVAGMLVFIPLCSVLYALFSSNVKKNLKRKKLKENEKKAETAE</sequence>
<evidence type="ECO:0000256" key="5">
    <source>
        <dbReference type="ARBA" id="ARBA00022692"/>
    </source>
</evidence>
<evidence type="ECO:0000256" key="7">
    <source>
        <dbReference type="ARBA" id="ARBA00023136"/>
    </source>
</evidence>
<proteinExistence type="inferred from homology"/>
<feature type="non-terminal residue" evidence="9">
    <location>
        <position position="1"/>
    </location>
</feature>
<feature type="transmembrane region" description="Helical" evidence="8">
    <location>
        <begin position="58"/>
        <end position="80"/>
    </location>
</feature>
<evidence type="ECO:0000256" key="6">
    <source>
        <dbReference type="ARBA" id="ARBA00022989"/>
    </source>
</evidence>
<feature type="transmembrane region" description="Helical" evidence="8">
    <location>
        <begin position="321"/>
        <end position="341"/>
    </location>
</feature>
<reference evidence="9" key="1">
    <citation type="journal article" date="2021" name="PeerJ">
        <title>Extensive microbial diversity within the chicken gut microbiome revealed by metagenomics and culture.</title>
        <authorList>
            <person name="Gilroy R."/>
            <person name="Ravi A."/>
            <person name="Getino M."/>
            <person name="Pursley I."/>
            <person name="Horton D.L."/>
            <person name="Alikhan N.F."/>
            <person name="Baker D."/>
            <person name="Gharbi K."/>
            <person name="Hall N."/>
            <person name="Watson M."/>
            <person name="Adriaenssens E.M."/>
            <person name="Foster-Nyarko E."/>
            <person name="Jarju S."/>
            <person name="Secka A."/>
            <person name="Antonio M."/>
            <person name="Oren A."/>
            <person name="Chaudhuri R.R."/>
            <person name="La Ragione R."/>
            <person name="Hildebrand F."/>
            <person name="Pallen M.J."/>
        </authorList>
    </citation>
    <scope>NUCLEOTIDE SEQUENCE</scope>
    <source>
        <strain evidence="9">CHK192-9172</strain>
    </source>
</reference>
<dbReference type="PANTHER" id="PTHR21716:SF53">
    <property type="entry name" value="PERMEASE PERM-RELATED"/>
    <property type="match status" value="1"/>
</dbReference>
<dbReference type="InterPro" id="IPR002549">
    <property type="entry name" value="AI-2E-like"/>
</dbReference>
<evidence type="ECO:0000313" key="9">
    <source>
        <dbReference type="EMBL" id="HIZ07935.1"/>
    </source>
</evidence>
<comment type="similarity">
    <text evidence="2">Belongs to the autoinducer-2 exporter (AI-2E) (TC 2.A.86) family.</text>
</comment>
<evidence type="ECO:0000313" key="10">
    <source>
        <dbReference type="Proteomes" id="UP000824024"/>
    </source>
</evidence>
<feature type="transmembrane region" description="Helical" evidence="8">
    <location>
        <begin position="14"/>
        <end position="37"/>
    </location>
</feature>
<dbReference type="EMBL" id="DXCH01000230">
    <property type="protein sequence ID" value="HIZ07935.1"/>
    <property type="molecule type" value="Genomic_DNA"/>
</dbReference>
<evidence type="ECO:0000256" key="1">
    <source>
        <dbReference type="ARBA" id="ARBA00004651"/>
    </source>
</evidence>
<keyword evidence="7 8" id="KW-0472">Membrane</keyword>
<organism evidence="9 10">
    <name type="scientific">Candidatus Eubacterium avistercoris</name>
    <dbReference type="NCBI Taxonomy" id="2838567"/>
    <lineage>
        <taxon>Bacteria</taxon>
        <taxon>Bacillati</taxon>
        <taxon>Bacillota</taxon>
        <taxon>Clostridia</taxon>
        <taxon>Eubacteriales</taxon>
        <taxon>Eubacteriaceae</taxon>
        <taxon>Eubacterium</taxon>
    </lineage>
</organism>
<accession>A0A9D2D3V4</accession>
<dbReference type="PANTHER" id="PTHR21716">
    <property type="entry name" value="TRANSMEMBRANE PROTEIN"/>
    <property type="match status" value="1"/>
</dbReference>
<dbReference type="Proteomes" id="UP000824024">
    <property type="component" value="Unassembled WGS sequence"/>
</dbReference>
<evidence type="ECO:0000256" key="8">
    <source>
        <dbReference type="SAM" id="Phobius"/>
    </source>
</evidence>
<gene>
    <name evidence="9" type="ORF">IAA08_08375</name>
</gene>
<feature type="transmembrane region" description="Helical" evidence="8">
    <location>
        <begin position="148"/>
        <end position="174"/>
    </location>
</feature>
<dbReference type="Pfam" id="PF01594">
    <property type="entry name" value="AI-2E_transport"/>
    <property type="match status" value="1"/>
</dbReference>
<name>A0A9D2D3V4_9FIRM</name>
<keyword evidence="4" id="KW-1003">Cell membrane</keyword>
<dbReference type="GO" id="GO:0005886">
    <property type="term" value="C:plasma membrane"/>
    <property type="evidence" value="ECO:0007669"/>
    <property type="project" value="UniProtKB-SubCell"/>
</dbReference>
<evidence type="ECO:0000256" key="3">
    <source>
        <dbReference type="ARBA" id="ARBA00022448"/>
    </source>
</evidence>
<reference evidence="9" key="2">
    <citation type="submission" date="2021-04" db="EMBL/GenBank/DDBJ databases">
        <authorList>
            <person name="Gilroy R."/>
        </authorList>
    </citation>
    <scope>NUCLEOTIDE SEQUENCE</scope>
    <source>
        <strain evidence="9">CHK192-9172</strain>
    </source>
</reference>
<dbReference type="GO" id="GO:0055085">
    <property type="term" value="P:transmembrane transport"/>
    <property type="evidence" value="ECO:0007669"/>
    <property type="project" value="TreeGrafter"/>
</dbReference>
<protein>
    <submittedName>
        <fullName evidence="9">AI-2E family transporter</fullName>
    </submittedName>
</protein>